<sequence>MVQINSIIINENKDTLVFLEKFVEENFMIMKIIGSTSLLNEGINMIKLKRPDVIFLDIPFKNNSFFEMLDQLDFKIPKIVFISDYEHDAVKAFRYNAVDFILKPIEFNNVIIAIYKVIKSIQMEQSYQDQKINNINILNTQNQSNDYVAVASLDKIELIPMAEIIFCKAEGKYTSFHIIGEKKIMSSRNLGEYSSILDPNYFFRIHHSYIINCNSYDFV</sequence>
<gene>
    <name evidence="3" type="ORF">SAMN04487911_1032</name>
</gene>
<dbReference type="InterPro" id="IPR011006">
    <property type="entry name" value="CheY-like_superfamily"/>
</dbReference>
<proteinExistence type="predicted"/>
<dbReference type="OrthoDB" id="2168082at2"/>
<dbReference type="SMART" id="SM00448">
    <property type="entry name" value="REC"/>
    <property type="match status" value="1"/>
</dbReference>
<dbReference type="PROSITE" id="PS50110">
    <property type="entry name" value="RESPONSE_REGULATORY"/>
    <property type="match status" value="1"/>
</dbReference>
<evidence type="ECO:0000313" key="4">
    <source>
        <dbReference type="Proteomes" id="UP000184231"/>
    </source>
</evidence>
<keyword evidence="4" id="KW-1185">Reference proteome</keyword>
<dbReference type="Pfam" id="PF00072">
    <property type="entry name" value="Response_reg"/>
    <property type="match status" value="1"/>
</dbReference>
<dbReference type="InterPro" id="IPR007492">
    <property type="entry name" value="LytTR_DNA-bd_dom"/>
</dbReference>
<dbReference type="Gene3D" id="2.40.50.40">
    <property type="match status" value="1"/>
</dbReference>
<dbReference type="GO" id="GO:0000156">
    <property type="term" value="F:phosphorelay response regulator activity"/>
    <property type="evidence" value="ECO:0007669"/>
    <property type="project" value="InterPro"/>
</dbReference>
<feature type="modified residue" description="4-aspartylphosphate" evidence="1">
    <location>
        <position position="57"/>
    </location>
</feature>
<dbReference type="GO" id="GO:0003677">
    <property type="term" value="F:DNA binding"/>
    <property type="evidence" value="ECO:0007669"/>
    <property type="project" value="InterPro"/>
</dbReference>
<dbReference type="STRING" id="558155.SAMN04487911_1032"/>
<dbReference type="InterPro" id="IPR001789">
    <property type="entry name" value="Sig_transdc_resp-reg_receiver"/>
</dbReference>
<keyword evidence="1" id="KW-0597">Phosphoprotein</keyword>
<accession>A0A1M6BWL9</accession>
<dbReference type="AlphaFoldDB" id="A0A1M6BWL9"/>
<reference evidence="3 4" key="1">
    <citation type="submission" date="2016-11" db="EMBL/GenBank/DDBJ databases">
        <authorList>
            <person name="Jaros S."/>
            <person name="Januszkiewicz K."/>
            <person name="Wedrychowicz H."/>
        </authorList>
    </citation>
    <scope>NUCLEOTIDE SEQUENCE [LARGE SCALE GENOMIC DNA]</scope>
    <source>
        <strain evidence="3 4">CGMCC 1.8863</strain>
    </source>
</reference>
<evidence type="ECO:0000256" key="1">
    <source>
        <dbReference type="PROSITE-ProRule" id="PRU00169"/>
    </source>
</evidence>
<evidence type="ECO:0000313" key="3">
    <source>
        <dbReference type="EMBL" id="SHI53061.1"/>
    </source>
</evidence>
<dbReference type="InterPro" id="IPR046947">
    <property type="entry name" value="LytR-like"/>
</dbReference>
<dbReference type="Gene3D" id="3.40.50.2300">
    <property type="match status" value="1"/>
</dbReference>
<organism evidence="3 4">
    <name type="scientific">Arenibacter nanhaiticus</name>
    <dbReference type="NCBI Taxonomy" id="558155"/>
    <lineage>
        <taxon>Bacteria</taxon>
        <taxon>Pseudomonadati</taxon>
        <taxon>Bacteroidota</taxon>
        <taxon>Flavobacteriia</taxon>
        <taxon>Flavobacteriales</taxon>
        <taxon>Flavobacteriaceae</taxon>
        <taxon>Arenibacter</taxon>
    </lineage>
</organism>
<protein>
    <submittedName>
        <fullName evidence="3">Two component transcriptional regulator, LytTR family</fullName>
    </submittedName>
</protein>
<dbReference type="SUPFAM" id="SSF52172">
    <property type="entry name" value="CheY-like"/>
    <property type="match status" value="1"/>
</dbReference>
<dbReference type="RefSeq" id="WP_072763090.1">
    <property type="nucleotide sequence ID" value="NZ_FQYX01000003.1"/>
</dbReference>
<name>A0A1M6BWL9_9FLAO</name>
<evidence type="ECO:0000259" key="2">
    <source>
        <dbReference type="PROSITE" id="PS50110"/>
    </source>
</evidence>
<dbReference type="PANTHER" id="PTHR37299:SF1">
    <property type="entry name" value="STAGE 0 SPORULATION PROTEIN A HOMOLOG"/>
    <property type="match status" value="1"/>
</dbReference>
<dbReference type="PANTHER" id="PTHR37299">
    <property type="entry name" value="TRANSCRIPTIONAL REGULATOR-RELATED"/>
    <property type="match status" value="1"/>
</dbReference>
<feature type="domain" description="Response regulatory" evidence="2">
    <location>
        <begin position="5"/>
        <end position="118"/>
    </location>
</feature>
<dbReference type="EMBL" id="FQYX01000003">
    <property type="protein sequence ID" value="SHI53061.1"/>
    <property type="molecule type" value="Genomic_DNA"/>
</dbReference>
<dbReference type="Proteomes" id="UP000184231">
    <property type="component" value="Unassembled WGS sequence"/>
</dbReference>
<dbReference type="Pfam" id="PF04397">
    <property type="entry name" value="LytTR"/>
    <property type="match status" value="1"/>
</dbReference>